<evidence type="ECO:0000259" key="1">
    <source>
        <dbReference type="Pfam" id="PF08241"/>
    </source>
</evidence>
<dbReference type="KEGG" id="htr:EPV75_05170"/>
<feature type="domain" description="Methyltransferase type 11" evidence="1">
    <location>
        <begin position="78"/>
        <end position="126"/>
    </location>
</feature>
<keyword evidence="3" id="KW-1185">Reference proteome</keyword>
<dbReference type="Pfam" id="PF08241">
    <property type="entry name" value="Methyltransf_11"/>
    <property type="match status" value="1"/>
</dbReference>
<accession>A0A410H6C3</accession>
<dbReference type="GO" id="GO:0008757">
    <property type="term" value="F:S-adenosylmethionine-dependent methyltransferase activity"/>
    <property type="evidence" value="ECO:0007669"/>
    <property type="project" value="InterPro"/>
</dbReference>
<name>A0A410H6C3_9GAMM</name>
<dbReference type="InterPro" id="IPR029063">
    <property type="entry name" value="SAM-dependent_MTases_sf"/>
</dbReference>
<dbReference type="Gene3D" id="3.40.50.150">
    <property type="entry name" value="Vaccinia Virus protein VP39"/>
    <property type="match status" value="1"/>
</dbReference>
<protein>
    <recommendedName>
        <fullName evidence="1">Methyltransferase type 11 domain-containing protein</fullName>
    </recommendedName>
</protein>
<sequence length="260" mass="29597">MTNPSFQSFLHRFYQTPKGQSLFRQEKPLIDHALAHVFGLYLVQLGRVSTDSLLENSRVNCKVLLDDHALPEASGLRIQADMDYLPIRNDAVDVFVLPHSLESVTDPYHLLRQVDSALVPEGHVLITGFNPLGCRTMRNRFGEHRRHFKSANLIRAHRVVDWLSLLGYDIEQVTYSSISCLTRQDAEQGTWRWVEGLEKTLGRMGLDFGNVYCILAKKRIASPTPVGLNWRLSNWLIAAKGGRAVVSNRANRHHRMDKDS</sequence>
<organism evidence="2 3">
    <name type="scientific">Hydrogenovibrio thermophilus</name>
    <dbReference type="NCBI Taxonomy" id="265883"/>
    <lineage>
        <taxon>Bacteria</taxon>
        <taxon>Pseudomonadati</taxon>
        <taxon>Pseudomonadota</taxon>
        <taxon>Gammaproteobacteria</taxon>
        <taxon>Thiotrichales</taxon>
        <taxon>Piscirickettsiaceae</taxon>
        <taxon>Hydrogenovibrio</taxon>
    </lineage>
</organism>
<dbReference type="AlphaFoldDB" id="A0A410H6C3"/>
<dbReference type="EMBL" id="CP035033">
    <property type="protein sequence ID" value="QAB16436.1"/>
    <property type="molecule type" value="Genomic_DNA"/>
</dbReference>
<dbReference type="InterPro" id="IPR013216">
    <property type="entry name" value="Methyltransf_11"/>
</dbReference>
<evidence type="ECO:0000313" key="3">
    <source>
        <dbReference type="Proteomes" id="UP000285478"/>
    </source>
</evidence>
<gene>
    <name evidence="2" type="ORF">EPV75_05170</name>
</gene>
<evidence type="ECO:0000313" key="2">
    <source>
        <dbReference type="EMBL" id="QAB16436.1"/>
    </source>
</evidence>
<reference evidence="2 3" key="1">
    <citation type="journal article" date="2018" name="Environ. Microbiol.">
        <title>Genomes of ubiquitous marine and hypersaline Hydrogenovibrio, Thiomicrorhabdus and Thiomicrospira spp. encode a diversity of mechanisms to sustain chemolithoautotrophy in heterogeneous environments.</title>
        <authorList>
            <person name="Scott K.M."/>
            <person name="Williams J."/>
            <person name="Porter C.M.B."/>
            <person name="Russel S."/>
            <person name="Harmer T.L."/>
            <person name="Paul J.H."/>
            <person name="Antonen K.M."/>
            <person name="Bridges M.K."/>
            <person name="Camper G.J."/>
            <person name="Campla C.K."/>
            <person name="Casella L.G."/>
            <person name="Chase E."/>
            <person name="Conrad J.W."/>
            <person name="Cruz M.C."/>
            <person name="Dunlap D.S."/>
            <person name="Duran L."/>
            <person name="Fahsbender E.M."/>
            <person name="Goldsmith D.B."/>
            <person name="Keeley R.F."/>
            <person name="Kondoff M.R."/>
            <person name="Kussy B.I."/>
            <person name="Lane M.K."/>
            <person name="Lawler S."/>
            <person name="Leigh B.A."/>
            <person name="Lewis C."/>
            <person name="Lostal L.M."/>
            <person name="Marking D."/>
            <person name="Mancera P.A."/>
            <person name="McClenthan E.C."/>
            <person name="McIntyre E.A."/>
            <person name="Mine J.A."/>
            <person name="Modi S."/>
            <person name="Moore B.D."/>
            <person name="Morgan W.A."/>
            <person name="Nelson K.M."/>
            <person name="Nguyen K.N."/>
            <person name="Ogburn N."/>
            <person name="Parrino D.G."/>
            <person name="Pedapudi A.D."/>
            <person name="Pelham R.P."/>
            <person name="Preece A.M."/>
            <person name="Rampersad E.A."/>
            <person name="Richardson J.C."/>
            <person name="Rodgers C.M."/>
            <person name="Schaffer B.L."/>
            <person name="Sheridan N.E."/>
            <person name="Solone M.R."/>
            <person name="Staley Z.R."/>
            <person name="Tabuchi M."/>
            <person name="Waide R.J."/>
            <person name="Wanjugi P.W."/>
            <person name="Young S."/>
            <person name="Clum A."/>
            <person name="Daum C."/>
            <person name="Huntemann M."/>
            <person name="Ivanova N."/>
            <person name="Kyrpides N."/>
            <person name="Mikhailova N."/>
            <person name="Palaniappan K."/>
            <person name="Pillay M."/>
            <person name="Reddy T.B.K."/>
            <person name="Shapiro N."/>
            <person name="Stamatis D."/>
            <person name="Varghese N."/>
            <person name="Woyke T."/>
            <person name="Boden R."/>
            <person name="Freyermuth S.K."/>
            <person name="Kerfeld C.A."/>
        </authorList>
    </citation>
    <scope>NUCLEOTIDE SEQUENCE [LARGE SCALE GENOMIC DNA]</scope>
    <source>
        <strain evidence="2 3">JR-2</strain>
    </source>
</reference>
<dbReference type="Proteomes" id="UP000285478">
    <property type="component" value="Chromosome"/>
</dbReference>
<proteinExistence type="predicted"/>
<dbReference type="SUPFAM" id="SSF53335">
    <property type="entry name" value="S-adenosyl-L-methionine-dependent methyltransferases"/>
    <property type="match status" value="1"/>
</dbReference>